<dbReference type="Proteomes" id="UP000241426">
    <property type="component" value="Unassembled WGS sequence"/>
</dbReference>
<comment type="caution">
    <text evidence="1">The sequence shown here is derived from an EMBL/GenBank/DDBJ whole genome shotgun (WGS) entry which is preliminary data.</text>
</comment>
<reference evidence="1 2" key="1">
    <citation type="submission" date="2018-01" db="EMBL/GenBank/DDBJ databases">
        <title>Whole genome sequencing of Histamine producing bacteria.</title>
        <authorList>
            <person name="Butler K."/>
        </authorList>
    </citation>
    <scope>NUCLEOTIDE SEQUENCE [LARGE SCALE GENOMIC DNA]</scope>
    <source>
        <strain evidence="1 2">FS-7.2</strain>
    </source>
</reference>
<name>A0A2T3KLY4_9GAMM</name>
<proteinExistence type="predicted"/>
<accession>A0A2T3KLY4</accession>
<protein>
    <submittedName>
        <fullName evidence="1">Uncharacterized protein</fullName>
    </submittedName>
</protein>
<dbReference type="SUPFAM" id="SSF53098">
    <property type="entry name" value="Ribonuclease H-like"/>
    <property type="match status" value="1"/>
</dbReference>
<dbReference type="InterPro" id="IPR012337">
    <property type="entry name" value="RNaseH-like_sf"/>
</dbReference>
<dbReference type="RefSeq" id="WP_107289331.1">
    <property type="nucleotide sequence ID" value="NZ_PYNF01000003.1"/>
</dbReference>
<organism evidence="1 2">
    <name type="scientific">Photobacterium kishitanii</name>
    <dbReference type="NCBI Taxonomy" id="318456"/>
    <lineage>
        <taxon>Bacteria</taxon>
        <taxon>Pseudomonadati</taxon>
        <taxon>Pseudomonadota</taxon>
        <taxon>Gammaproteobacteria</taxon>
        <taxon>Vibrionales</taxon>
        <taxon>Vibrionaceae</taxon>
        <taxon>Photobacterium</taxon>
    </lineage>
</organism>
<dbReference type="Gene3D" id="3.30.420.10">
    <property type="entry name" value="Ribonuclease H-like superfamily/Ribonuclease H"/>
    <property type="match status" value="1"/>
</dbReference>
<evidence type="ECO:0000313" key="2">
    <source>
        <dbReference type="Proteomes" id="UP000241426"/>
    </source>
</evidence>
<sequence>MGKKNKLKIKIMTKEFNQAIVSDLGDRFGEEVAERFKGKELVNSVRDFYLTGENYLKHTKGISLGLPVLGESLGDLNINDIANQISDSIMGNKPLLFVVGNNKEQDVLEVMLRSMKSMLGDYGEQVSVIRAKDAASSVNQIKAFSKEMAMEDDDEFNVISIGAGFNNGFVDTYTNRKSIGATSAKFSYIDTGIPDSERKTKHGISTMLKTGVEVSLSEVLSRSIVDAMATISQDNEYDALFIPTYVKTAKRLAKFGNQVSAVNVPLEFRTSDRSELSLFTSLSSKYQFFRSIDWCRQLAVDAIGDAEKEVIGKALYESGIDRAKFFMLVDAIAQANVKAGVINKALRKRLGSDADALEGNYDLANEINHLTPTEYSKLHGKDNLHEMKINIMSLESKDLLTEAETEYLSLMKNHTISLRKTNRALRGLLKNSDFIKSEMNGSTNLCFFKSELFKHIDRNYLRSLVSTPLDGSVILAPDEPSQSITASFYASAAIKRDLAEYCNDKKNISVVGNTIKIEGLWGQDVTKDELVGLSGNIENISKKIAAAKAVDEAPVIVAEPDSLGKALAVMNYINAGHSNGIDANIHFRIPRKEKLRVTHDSGKVEYMTVDEVATSKNNFATIECLYKAEKTENYDGVKSVYISKEDLVSMHSDLGKKRFYGPLKTKFSAKGDSGDLHVVGYDANFSIRYRKDIVLKAEAQRKNVISDSFWKEMNRKGNVQRIKNENNIKDVNGVNVDADNNFATFKNTVLATLDRMNGAVDVNGECAYWCCDTETTGLDESDDLINFGGSAYSVVKGSGTIVDSDMVFTALDGNKYVVSGDGDVIDLTDAAAAKLPLSELTQFPDGTFFRLNNAEPVDNVADLGNGNSVINRKIKQTYVSALVKELADRKVPNEIEKLTGLSNEQVSKYGLSVNELEKVFEKEAGAFKKNCFTFHNSSFDSNVLAVNTLGVANTMISGGNFVADTLSFSKESRPTAQKKDVYSIKFGASGDIQFTDKAKVIEFLKTGKDGDELQCMKGSLLLSEDKKGNLRLRLVNGSKGVFHKGFDPDVRNESIFEPMIEERTAELCPSINVGRKRMLFENNKLLNKFIAGGSEGDKFRAMGGGYLQVFDGAIYAYPNGIATSAKKICSVGDTGVSKFTDKAILCNKMDHFVGLQKVSDILNVAFPVKHLLPDEVSKIIGLEAGAQALTMARTFEQSYDHAKTLLENKRNFEVVYGDQFLSSMQLENIAASSIANNKERVFGLRNMDAIKAVAPLIEGGSYKRGDIEDAAKKTGVPTSVALLASKALFVAKKQTKIKEIFLNQSHNNASRFNSDACIELPVATTTLVRSNGNSYDKASAITGFVDGMGKSALKATHDASYFVTKIPTISKTTEQALGMFSKRGGTLAKLGTSNFASFNFGANGGKAVYTTHSIMNNSKVSDIREINGLISGFSKLKAGKTPDNDPLGVFVKDSFIGKNINNIEMSVQNAMDDAWLSYAGFSTQFIDEDLVRKNVKSLFSSRDKLNLDGHGAISEDVLQDGIVYSYAKQLDALSSASALLPSEDKIRLMSRIEDLKTSVGKIEVLDPQHEKTLEFGSVSIDSDVPNITSSEIGAMNDAALNIIANSNGFTLHNVEFKKDSNEYNYQNDVGAEFVYQPQEEDKKNNIKINI</sequence>
<dbReference type="EMBL" id="PYNF01000003">
    <property type="protein sequence ID" value="PSV00701.1"/>
    <property type="molecule type" value="Genomic_DNA"/>
</dbReference>
<dbReference type="InterPro" id="IPR036397">
    <property type="entry name" value="RNaseH_sf"/>
</dbReference>
<gene>
    <name evidence="1" type="ORF">C9J27_06050</name>
</gene>
<evidence type="ECO:0000313" key="1">
    <source>
        <dbReference type="EMBL" id="PSV00701.1"/>
    </source>
</evidence>
<dbReference type="GO" id="GO:0003676">
    <property type="term" value="F:nucleic acid binding"/>
    <property type="evidence" value="ECO:0007669"/>
    <property type="project" value="InterPro"/>
</dbReference>